<evidence type="ECO:0000256" key="1">
    <source>
        <dbReference type="ARBA" id="ARBA00004651"/>
    </source>
</evidence>
<dbReference type="SMART" id="SM01381">
    <property type="entry name" value="7TM_GPCR_Srsx"/>
    <property type="match status" value="1"/>
</dbReference>
<feature type="transmembrane region" description="Helical" evidence="9">
    <location>
        <begin position="293"/>
        <end position="312"/>
    </location>
</feature>
<reference evidence="11" key="2">
    <citation type="submission" date="2020-11" db="EMBL/GenBank/DDBJ databases">
        <authorList>
            <person name="McCartney M.A."/>
            <person name="Auch B."/>
            <person name="Kono T."/>
            <person name="Mallez S."/>
            <person name="Becker A."/>
            <person name="Gohl D.M."/>
            <person name="Silverstein K.A.T."/>
            <person name="Koren S."/>
            <person name="Bechman K.B."/>
            <person name="Herman A."/>
            <person name="Abrahante J.E."/>
            <person name="Garbe J."/>
        </authorList>
    </citation>
    <scope>NUCLEOTIDE SEQUENCE</scope>
    <source>
        <strain evidence="11">Duluth1</strain>
        <tissue evidence="11">Whole animal</tissue>
    </source>
</reference>
<comment type="caution">
    <text evidence="11">The sequence shown here is derived from an EMBL/GenBank/DDBJ whole genome shotgun (WGS) entry which is preliminary data.</text>
</comment>
<dbReference type="PANTHER" id="PTHR24247">
    <property type="entry name" value="5-HYDROXYTRYPTAMINE RECEPTOR"/>
    <property type="match status" value="1"/>
</dbReference>
<feature type="transmembrane region" description="Helical" evidence="9">
    <location>
        <begin position="138"/>
        <end position="163"/>
    </location>
</feature>
<keyword evidence="3 9" id="KW-0812">Transmembrane</keyword>
<dbReference type="SUPFAM" id="SSF81321">
    <property type="entry name" value="Family A G protein-coupled receptor-like"/>
    <property type="match status" value="1"/>
</dbReference>
<feature type="transmembrane region" description="Helical" evidence="9">
    <location>
        <begin position="183"/>
        <end position="209"/>
    </location>
</feature>
<keyword evidence="12" id="KW-1185">Reference proteome</keyword>
<keyword evidence="5" id="KW-0297">G-protein coupled receptor</keyword>
<evidence type="ECO:0000256" key="8">
    <source>
        <dbReference type="ARBA" id="ARBA00023224"/>
    </source>
</evidence>
<evidence type="ECO:0000256" key="7">
    <source>
        <dbReference type="ARBA" id="ARBA00023170"/>
    </source>
</evidence>
<dbReference type="InterPro" id="IPR017452">
    <property type="entry name" value="GPCR_Rhodpsn_7TM"/>
</dbReference>
<evidence type="ECO:0000313" key="12">
    <source>
        <dbReference type="Proteomes" id="UP000828390"/>
    </source>
</evidence>
<dbReference type="GO" id="GO:0007197">
    <property type="term" value="P:adenylate cyclase-inhibiting G protein-coupled acetylcholine receptor signaling pathway"/>
    <property type="evidence" value="ECO:0007669"/>
    <property type="project" value="TreeGrafter"/>
</dbReference>
<evidence type="ECO:0000313" key="11">
    <source>
        <dbReference type="EMBL" id="KAH3834197.1"/>
    </source>
</evidence>
<evidence type="ECO:0000256" key="9">
    <source>
        <dbReference type="SAM" id="Phobius"/>
    </source>
</evidence>
<dbReference type="GO" id="GO:0007187">
    <property type="term" value="P:G protein-coupled receptor signaling pathway, coupled to cyclic nucleotide second messenger"/>
    <property type="evidence" value="ECO:0007669"/>
    <property type="project" value="TreeGrafter"/>
</dbReference>
<sequence length="350" mass="40025">MSTTPPGKDKGIIPMTTGVQIPAAVGLAVLIFISITGNAMTVLAYLRNKQLRSVYDLYLFNLEITDLLISAISLPFYTVYTLMENTWPFGHGFCVVYLMCDFTLVFQSMLLMLIISIDRLLLIQMGPSYMIRITKRVAIAQVAGTWLFSFLMFCPLIIAWDVYVGNSLAEDMVCEAKFMHDSVVVIIHAVVAFIIPFVCMTSVNVFIYVKIKQRLMMKQAGNIPVSTINPDNQTATAAPKPRTDRNENRRHLKAAKFLTMIVAAFWLFWSPMAFTTVLISFWDDCLNQSLYVVFYYLVWVKSSVNPFLYAYNSPRYRMNFQRFLSCNSRHQFRKREQNVESAITVQTSPD</sequence>
<keyword evidence="8" id="KW-0807">Transducer</keyword>
<dbReference type="GO" id="GO:0016907">
    <property type="term" value="F:G protein-coupled acetylcholine receptor activity"/>
    <property type="evidence" value="ECO:0007669"/>
    <property type="project" value="TreeGrafter"/>
</dbReference>
<dbReference type="AlphaFoldDB" id="A0A9D4QL41"/>
<accession>A0A9D4QL41</accession>
<dbReference type="Pfam" id="PF00001">
    <property type="entry name" value="7tm_1"/>
    <property type="match status" value="1"/>
</dbReference>
<dbReference type="GO" id="GO:0045202">
    <property type="term" value="C:synapse"/>
    <property type="evidence" value="ECO:0007669"/>
    <property type="project" value="TreeGrafter"/>
</dbReference>
<dbReference type="EMBL" id="JAIWYP010000004">
    <property type="protein sequence ID" value="KAH3834197.1"/>
    <property type="molecule type" value="Genomic_DNA"/>
</dbReference>
<gene>
    <name evidence="11" type="ORF">DPMN_107516</name>
</gene>
<keyword evidence="2" id="KW-1003">Cell membrane</keyword>
<evidence type="ECO:0000256" key="2">
    <source>
        <dbReference type="ARBA" id="ARBA00022475"/>
    </source>
</evidence>
<dbReference type="InterPro" id="IPR000276">
    <property type="entry name" value="GPCR_Rhodpsn"/>
</dbReference>
<comment type="subcellular location">
    <subcellularLocation>
        <location evidence="1">Cell membrane</location>
        <topology evidence="1">Multi-pass membrane protein</topology>
    </subcellularLocation>
</comment>
<evidence type="ECO:0000256" key="3">
    <source>
        <dbReference type="ARBA" id="ARBA00022692"/>
    </source>
</evidence>
<feature type="transmembrane region" description="Helical" evidence="9">
    <location>
        <begin position="58"/>
        <end position="83"/>
    </location>
</feature>
<keyword evidence="6 9" id="KW-0472">Membrane</keyword>
<evidence type="ECO:0000256" key="4">
    <source>
        <dbReference type="ARBA" id="ARBA00022989"/>
    </source>
</evidence>
<feature type="transmembrane region" description="Helical" evidence="9">
    <location>
        <begin position="257"/>
        <end position="281"/>
    </location>
</feature>
<organism evidence="11 12">
    <name type="scientific">Dreissena polymorpha</name>
    <name type="common">Zebra mussel</name>
    <name type="synonym">Mytilus polymorpha</name>
    <dbReference type="NCBI Taxonomy" id="45954"/>
    <lineage>
        <taxon>Eukaryota</taxon>
        <taxon>Metazoa</taxon>
        <taxon>Spiralia</taxon>
        <taxon>Lophotrochozoa</taxon>
        <taxon>Mollusca</taxon>
        <taxon>Bivalvia</taxon>
        <taxon>Autobranchia</taxon>
        <taxon>Heteroconchia</taxon>
        <taxon>Euheterodonta</taxon>
        <taxon>Imparidentia</taxon>
        <taxon>Neoheterodontei</taxon>
        <taxon>Myida</taxon>
        <taxon>Dreissenoidea</taxon>
        <taxon>Dreissenidae</taxon>
        <taxon>Dreissena</taxon>
    </lineage>
</organism>
<proteinExistence type="predicted"/>
<evidence type="ECO:0000259" key="10">
    <source>
        <dbReference type="PROSITE" id="PS50262"/>
    </source>
</evidence>
<dbReference type="GO" id="GO:0004993">
    <property type="term" value="F:G protein-coupled serotonin receptor activity"/>
    <property type="evidence" value="ECO:0007669"/>
    <property type="project" value="TreeGrafter"/>
</dbReference>
<name>A0A9D4QL41_DREPO</name>
<dbReference type="PRINTS" id="PR00237">
    <property type="entry name" value="GPCRRHODOPSN"/>
</dbReference>
<feature type="transmembrane region" description="Helical" evidence="9">
    <location>
        <begin position="95"/>
        <end position="117"/>
    </location>
</feature>
<evidence type="ECO:0000256" key="5">
    <source>
        <dbReference type="ARBA" id="ARBA00023040"/>
    </source>
</evidence>
<evidence type="ECO:0000256" key="6">
    <source>
        <dbReference type="ARBA" id="ARBA00023136"/>
    </source>
</evidence>
<feature type="domain" description="G-protein coupled receptors family 1 profile" evidence="10">
    <location>
        <begin position="37"/>
        <end position="309"/>
    </location>
</feature>
<feature type="transmembrane region" description="Helical" evidence="9">
    <location>
        <begin position="20"/>
        <end position="46"/>
    </location>
</feature>
<keyword evidence="7" id="KW-0675">Receptor</keyword>
<keyword evidence="4 9" id="KW-1133">Transmembrane helix</keyword>
<dbReference type="Proteomes" id="UP000828390">
    <property type="component" value="Unassembled WGS sequence"/>
</dbReference>
<dbReference type="PROSITE" id="PS50262">
    <property type="entry name" value="G_PROTEIN_RECEP_F1_2"/>
    <property type="match status" value="1"/>
</dbReference>
<protein>
    <recommendedName>
        <fullName evidence="10">G-protein coupled receptors family 1 profile domain-containing protein</fullName>
    </recommendedName>
</protein>
<dbReference type="GO" id="GO:0030425">
    <property type="term" value="C:dendrite"/>
    <property type="evidence" value="ECO:0007669"/>
    <property type="project" value="TreeGrafter"/>
</dbReference>
<dbReference type="Gene3D" id="1.20.1070.10">
    <property type="entry name" value="Rhodopsin 7-helix transmembrane proteins"/>
    <property type="match status" value="1"/>
</dbReference>
<dbReference type="PANTHER" id="PTHR24247:SF195">
    <property type="entry name" value="G-PROTEIN COUPLED RECEPTORS FAMILY 1 PROFILE DOMAIN-CONTAINING PROTEIN"/>
    <property type="match status" value="1"/>
</dbReference>
<dbReference type="GO" id="GO:0005886">
    <property type="term" value="C:plasma membrane"/>
    <property type="evidence" value="ECO:0007669"/>
    <property type="project" value="UniProtKB-SubCell"/>
</dbReference>
<reference evidence="11" key="1">
    <citation type="journal article" date="2019" name="bioRxiv">
        <title>The Genome of the Zebra Mussel, Dreissena polymorpha: A Resource for Invasive Species Research.</title>
        <authorList>
            <person name="McCartney M.A."/>
            <person name="Auch B."/>
            <person name="Kono T."/>
            <person name="Mallez S."/>
            <person name="Zhang Y."/>
            <person name="Obille A."/>
            <person name="Becker A."/>
            <person name="Abrahante J.E."/>
            <person name="Garbe J."/>
            <person name="Badalamenti J.P."/>
            <person name="Herman A."/>
            <person name="Mangelson H."/>
            <person name="Liachko I."/>
            <person name="Sullivan S."/>
            <person name="Sone E.D."/>
            <person name="Koren S."/>
            <person name="Silverstein K.A.T."/>
            <person name="Beckman K.B."/>
            <person name="Gohl D.M."/>
        </authorList>
    </citation>
    <scope>NUCLEOTIDE SEQUENCE</scope>
    <source>
        <strain evidence="11">Duluth1</strain>
        <tissue evidence="11">Whole animal</tissue>
    </source>
</reference>